<comment type="caution">
    <text evidence="2">The sequence shown here is derived from an EMBL/GenBank/DDBJ whole genome shotgun (WGS) entry which is preliminary data.</text>
</comment>
<evidence type="ECO:0000313" key="3">
    <source>
        <dbReference type="Proteomes" id="UP001487740"/>
    </source>
</evidence>
<feature type="region of interest" description="Disordered" evidence="1">
    <location>
        <begin position="1"/>
        <end position="24"/>
    </location>
</feature>
<dbReference type="EMBL" id="JARAKH010000016">
    <property type="protein sequence ID" value="KAK8396445.1"/>
    <property type="molecule type" value="Genomic_DNA"/>
</dbReference>
<dbReference type="AlphaFoldDB" id="A0AAW0U8S7"/>
<name>A0AAW0U8S7_SCYPA</name>
<evidence type="ECO:0000313" key="2">
    <source>
        <dbReference type="EMBL" id="KAK8396445.1"/>
    </source>
</evidence>
<protein>
    <submittedName>
        <fullName evidence="2">Uncharacterized protein</fullName>
    </submittedName>
</protein>
<dbReference type="Proteomes" id="UP001487740">
    <property type="component" value="Unassembled WGS sequence"/>
</dbReference>
<keyword evidence="3" id="KW-1185">Reference proteome</keyword>
<sequence length="264" mass="27222">MRSPSNGRSARPSPKPCRRTSVPSQGCQPVTLIPVTQLPYATLQAFRVLREAYYQQLEDKGDRNNKQVAKWLAWRREYKKGITYTSSVPFSSPATSAVTSVAAVAQILRSAAPVTSTLIATTAIASTIPTTTSVTATSLQLGARTTATTADAGGLGSLQGQTVQLVQTGHQMVITSAGPSGGLQLVGGSGGTNLLVQGGTGGTPNLLVQSNASGNLQIVQPGGGSGVQVMQTTTGGNVQVVQGGRFTIRPVASQAFTNLQSLLK</sequence>
<organism evidence="2 3">
    <name type="scientific">Scylla paramamosain</name>
    <name type="common">Mud crab</name>
    <dbReference type="NCBI Taxonomy" id="85552"/>
    <lineage>
        <taxon>Eukaryota</taxon>
        <taxon>Metazoa</taxon>
        <taxon>Ecdysozoa</taxon>
        <taxon>Arthropoda</taxon>
        <taxon>Crustacea</taxon>
        <taxon>Multicrustacea</taxon>
        <taxon>Malacostraca</taxon>
        <taxon>Eumalacostraca</taxon>
        <taxon>Eucarida</taxon>
        <taxon>Decapoda</taxon>
        <taxon>Pleocyemata</taxon>
        <taxon>Brachyura</taxon>
        <taxon>Eubrachyura</taxon>
        <taxon>Portunoidea</taxon>
        <taxon>Portunidae</taxon>
        <taxon>Portuninae</taxon>
        <taxon>Scylla</taxon>
    </lineage>
</organism>
<accession>A0AAW0U8S7</accession>
<reference evidence="2 3" key="1">
    <citation type="submission" date="2023-03" db="EMBL/GenBank/DDBJ databases">
        <title>High-quality genome of Scylla paramamosain provides insights in environmental adaptation.</title>
        <authorList>
            <person name="Zhang L."/>
        </authorList>
    </citation>
    <scope>NUCLEOTIDE SEQUENCE [LARGE SCALE GENOMIC DNA]</scope>
    <source>
        <strain evidence="2">LZ_2023a</strain>
        <tissue evidence="2">Muscle</tissue>
    </source>
</reference>
<proteinExistence type="predicted"/>
<evidence type="ECO:0000256" key="1">
    <source>
        <dbReference type="SAM" id="MobiDB-lite"/>
    </source>
</evidence>
<gene>
    <name evidence="2" type="ORF">O3P69_005473</name>
</gene>